<evidence type="ECO:0000313" key="2">
    <source>
        <dbReference type="Proteomes" id="UP001151760"/>
    </source>
</evidence>
<gene>
    <name evidence="1" type="ORF">Tco_0799871</name>
</gene>
<evidence type="ECO:0000313" key="1">
    <source>
        <dbReference type="EMBL" id="GJS92903.1"/>
    </source>
</evidence>
<sequence>MLKEIVKVRSDALVRKPFRKLCKAHCELLLNNLCEVSNRQLLDGRDVTIITYLEFIREYRMKSIVNVKNEISKSKCPLIPAATVLFDAIKNEVAFYMEATKGKEKSVNELYSQRMSANGKLSSARKIVTSLKAIIKVTTKGHARRMLVDHRLQVLMDRKLLQQGQRGPEQVNLEQQVLLKDLRLKEKPICDLCVMV</sequence>
<organism evidence="1 2">
    <name type="scientific">Tanacetum coccineum</name>
    <dbReference type="NCBI Taxonomy" id="301880"/>
    <lineage>
        <taxon>Eukaryota</taxon>
        <taxon>Viridiplantae</taxon>
        <taxon>Streptophyta</taxon>
        <taxon>Embryophyta</taxon>
        <taxon>Tracheophyta</taxon>
        <taxon>Spermatophyta</taxon>
        <taxon>Magnoliopsida</taxon>
        <taxon>eudicotyledons</taxon>
        <taxon>Gunneridae</taxon>
        <taxon>Pentapetalae</taxon>
        <taxon>asterids</taxon>
        <taxon>campanulids</taxon>
        <taxon>Asterales</taxon>
        <taxon>Asteraceae</taxon>
        <taxon>Asteroideae</taxon>
        <taxon>Anthemideae</taxon>
        <taxon>Anthemidinae</taxon>
        <taxon>Tanacetum</taxon>
    </lineage>
</organism>
<dbReference type="Proteomes" id="UP001151760">
    <property type="component" value="Unassembled WGS sequence"/>
</dbReference>
<proteinExistence type="predicted"/>
<reference evidence="1" key="2">
    <citation type="submission" date="2022-01" db="EMBL/GenBank/DDBJ databases">
        <authorList>
            <person name="Yamashiro T."/>
            <person name="Shiraishi A."/>
            <person name="Satake H."/>
            <person name="Nakayama K."/>
        </authorList>
    </citation>
    <scope>NUCLEOTIDE SEQUENCE</scope>
</reference>
<reference evidence="1" key="1">
    <citation type="journal article" date="2022" name="Int. J. Mol. Sci.">
        <title>Draft Genome of Tanacetum Coccineum: Genomic Comparison of Closely Related Tanacetum-Family Plants.</title>
        <authorList>
            <person name="Yamashiro T."/>
            <person name="Shiraishi A."/>
            <person name="Nakayama K."/>
            <person name="Satake H."/>
        </authorList>
    </citation>
    <scope>NUCLEOTIDE SEQUENCE</scope>
</reference>
<protein>
    <submittedName>
        <fullName evidence="1">Uncharacterized protein</fullName>
    </submittedName>
</protein>
<keyword evidence="2" id="KW-1185">Reference proteome</keyword>
<name>A0ABQ4ZVY4_9ASTR</name>
<comment type="caution">
    <text evidence="1">The sequence shown here is derived from an EMBL/GenBank/DDBJ whole genome shotgun (WGS) entry which is preliminary data.</text>
</comment>
<accession>A0ABQ4ZVY4</accession>
<dbReference type="EMBL" id="BQNB010011615">
    <property type="protein sequence ID" value="GJS92903.1"/>
    <property type="molecule type" value="Genomic_DNA"/>
</dbReference>